<evidence type="ECO:0000259" key="2">
    <source>
        <dbReference type="Pfam" id="PF07589"/>
    </source>
</evidence>
<keyword evidence="1" id="KW-0732">Signal</keyword>
<reference evidence="3 4" key="1">
    <citation type="submission" date="2019-09" db="EMBL/GenBank/DDBJ databases">
        <title>Taxonomy of Antarctic Massilia spp.: description of Massilia rubra sp. nov., Massilia aquatica sp. nov., Massilia mucilaginosa sp. nov., Massilia frigida sp. nov. isolated from streams, lakes and regoliths.</title>
        <authorList>
            <person name="Holochova P."/>
            <person name="Sedlacek I."/>
            <person name="Kralova S."/>
            <person name="Maslanova I."/>
            <person name="Busse H.-J."/>
            <person name="Stankova E."/>
            <person name="Vrbovska V."/>
            <person name="Kovarovic V."/>
            <person name="Bartak M."/>
            <person name="Svec P."/>
            <person name="Pantucek R."/>
        </authorList>
    </citation>
    <scope>NUCLEOTIDE SEQUENCE [LARGE SCALE GENOMIC DNA]</scope>
    <source>
        <strain evidence="3 4">CCM 8692</strain>
    </source>
</reference>
<feature type="domain" description="Ice-binding protein C-terminal" evidence="2">
    <location>
        <begin position="152"/>
        <end position="176"/>
    </location>
</feature>
<dbReference type="EMBL" id="VUYU01000010">
    <property type="protein sequence ID" value="NHZ35232.1"/>
    <property type="molecule type" value="Genomic_DNA"/>
</dbReference>
<dbReference type="RefSeq" id="WP_167226332.1">
    <property type="nucleotide sequence ID" value="NZ_VUYU01000010.1"/>
</dbReference>
<evidence type="ECO:0000313" key="4">
    <source>
        <dbReference type="Proteomes" id="UP000785613"/>
    </source>
</evidence>
<evidence type="ECO:0000313" key="3">
    <source>
        <dbReference type="EMBL" id="NHZ35232.1"/>
    </source>
</evidence>
<feature type="signal peptide" evidence="1">
    <location>
        <begin position="1"/>
        <end position="20"/>
    </location>
</feature>
<organism evidence="3 4">
    <name type="scientific">Massilia rubra</name>
    <dbReference type="NCBI Taxonomy" id="2607910"/>
    <lineage>
        <taxon>Bacteria</taxon>
        <taxon>Pseudomonadati</taxon>
        <taxon>Pseudomonadota</taxon>
        <taxon>Betaproteobacteria</taxon>
        <taxon>Burkholderiales</taxon>
        <taxon>Oxalobacteraceae</taxon>
        <taxon>Telluria group</taxon>
        <taxon>Massilia</taxon>
    </lineage>
</organism>
<keyword evidence="4" id="KW-1185">Reference proteome</keyword>
<dbReference type="Proteomes" id="UP000785613">
    <property type="component" value="Unassembled WGS sequence"/>
</dbReference>
<dbReference type="Pfam" id="PF07589">
    <property type="entry name" value="PEP-CTERM"/>
    <property type="match status" value="1"/>
</dbReference>
<evidence type="ECO:0000256" key="1">
    <source>
        <dbReference type="SAM" id="SignalP"/>
    </source>
</evidence>
<proteinExistence type="predicted"/>
<dbReference type="NCBIfam" id="TIGR02595">
    <property type="entry name" value="PEP_CTERM"/>
    <property type="match status" value="1"/>
</dbReference>
<feature type="chain" id="PRO_5045066952" evidence="1">
    <location>
        <begin position="21"/>
        <end position="179"/>
    </location>
</feature>
<accession>A0ABX0LLM6</accession>
<gene>
    <name evidence="3" type="ORF">F0185_16790</name>
</gene>
<sequence>MLRYIACAATAFMFLSPAQAAIQSYDWTFTGGFLGLESGSPFDNTLKGSFSVNDLNADGKFDKSELQSLTYLGHDYPSCAQCTISSFSWVPGSAPQFDIRRYESTESYYSSESVTTGQSYGFYASYNGGGEPYIAGGRWTSDVTFTVSEVSAVPEPQSWLMLGAGLLAIGAVARRRKSV</sequence>
<protein>
    <submittedName>
        <fullName evidence="3">PEP-CTERM sorting domain-containing protein</fullName>
    </submittedName>
</protein>
<dbReference type="InterPro" id="IPR013424">
    <property type="entry name" value="Ice-binding_C"/>
</dbReference>
<name>A0ABX0LLM6_9BURK</name>
<comment type="caution">
    <text evidence="3">The sequence shown here is derived from an EMBL/GenBank/DDBJ whole genome shotgun (WGS) entry which is preliminary data.</text>
</comment>